<dbReference type="PROSITE" id="PS00531">
    <property type="entry name" value="RNASE_T2_2"/>
    <property type="match status" value="1"/>
</dbReference>
<accession>A0A137P956</accession>
<feature type="active site" evidence="4">
    <location>
        <position position="65"/>
    </location>
</feature>
<dbReference type="CDD" id="cd01061">
    <property type="entry name" value="RNase_T2_euk"/>
    <property type="match status" value="1"/>
</dbReference>
<dbReference type="EMBL" id="KQ964473">
    <property type="protein sequence ID" value="KXN71519.1"/>
    <property type="molecule type" value="Genomic_DNA"/>
</dbReference>
<feature type="signal peptide" evidence="6">
    <location>
        <begin position="1"/>
        <end position="15"/>
    </location>
</feature>
<dbReference type="InterPro" id="IPR001568">
    <property type="entry name" value="RNase_T2-like"/>
</dbReference>
<dbReference type="InterPro" id="IPR033697">
    <property type="entry name" value="Ribonuclease_T2_eukaryotic"/>
</dbReference>
<keyword evidence="8" id="KW-1185">Reference proteome</keyword>
<feature type="active site" evidence="4">
    <location>
        <position position="127"/>
    </location>
</feature>
<evidence type="ECO:0000313" key="8">
    <source>
        <dbReference type="Proteomes" id="UP000070444"/>
    </source>
</evidence>
<dbReference type="PROSITE" id="PS00530">
    <property type="entry name" value="RNASE_T2_1"/>
    <property type="match status" value="1"/>
</dbReference>
<dbReference type="Pfam" id="PF00445">
    <property type="entry name" value="Ribonuclease_T2"/>
    <property type="match status" value="1"/>
</dbReference>
<keyword evidence="3" id="KW-1015">Disulfide bond</keyword>
<evidence type="ECO:0000256" key="2">
    <source>
        <dbReference type="ARBA" id="ARBA00012571"/>
    </source>
</evidence>
<sequence length="241" mass="26566">MQLLNSLLLLAAATASPLLTRRDTCPRVQSCTQTVDSCCSPKMGSVVLALQWVSGLGPSNQWTIHGLWPNNCDGSYGPANGCDATRNYSNMADIVAADPTLQSKMNTYWASYNGNNPDFWSHEWNKHGTCVSTIDPKCYTNYTPQQEVRDYFNKVLELRDQYDLYPILAKQGITPGRTYTRDQIQTAFKNGLGANVYLSCKSKALQEVRVYFSVTGTSDYSVANTTPAGNCPATGIQYAPK</sequence>
<gene>
    <name evidence="7" type="ORF">CONCODRAFT_16849</name>
</gene>
<organism evidence="7 8">
    <name type="scientific">Conidiobolus coronatus (strain ATCC 28846 / CBS 209.66 / NRRL 28638)</name>
    <name type="common">Delacroixia coronata</name>
    <dbReference type="NCBI Taxonomy" id="796925"/>
    <lineage>
        <taxon>Eukaryota</taxon>
        <taxon>Fungi</taxon>
        <taxon>Fungi incertae sedis</taxon>
        <taxon>Zoopagomycota</taxon>
        <taxon>Entomophthoromycotina</taxon>
        <taxon>Entomophthoromycetes</taxon>
        <taxon>Entomophthorales</taxon>
        <taxon>Ancylistaceae</taxon>
        <taxon>Conidiobolus</taxon>
    </lineage>
</organism>
<dbReference type="InterPro" id="IPR036430">
    <property type="entry name" value="RNase_T2-like_sf"/>
</dbReference>
<dbReference type="PANTHER" id="PTHR11240:SF22">
    <property type="entry name" value="RIBONUCLEASE T2"/>
    <property type="match status" value="1"/>
</dbReference>
<dbReference type="OMA" id="LWEHEYN"/>
<dbReference type="GO" id="GO:0003723">
    <property type="term" value="F:RNA binding"/>
    <property type="evidence" value="ECO:0007669"/>
    <property type="project" value="InterPro"/>
</dbReference>
<dbReference type="SUPFAM" id="SSF55895">
    <property type="entry name" value="Ribonuclease Rh-like"/>
    <property type="match status" value="1"/>
</dbReference>
<evidence type="ECO:0000256" key="4">
    <source>
        <dbReference type="PIRSR" id="PIRSR633697-1"/>
    </source>
</evidence>
<comment type="similarity">
    <text evidence="1 5">Belongs to the RNase T2 family.</text>
</comment>
<feature type="chain" id="PRO_5012791473" description="ribonuclease T2" evidence="6">
    <location>
        <begin position="16"/>
        <end position="241"/>
    </location>
</feature>
<evidence type="ECO:0000256" key="6">
    <source>
        <dbReference type="SAM" id="SignalP"/>
    </source>
</evidence>
<dbReference type="Proteomes" id="UP000070444">
    <property type="component" value="Unassembled WGS sequence"/>
</dbReference>
<feature type="active site" evidence="4">
    <location>
        <position position="123"/>
    </location>
</feature>
<dbReference type="PANTHER" id="PTHR11240">
    <property type="entry name" value="RIBONUCLEASE T2"/>
    <property type="match status" value="1"/>
</dbReference>
<evidence type="ECO:0000256" key="5">
    <source>
        <dbReference type="RuleBase" id="RU004328"/>
    </source>
</evidence>
<dbReference type="InterPro" id="IPR033130">
    <property type="entry name" value="RNase_T2_His_AS_2"/>
</dbReference>
<reference evidence="7 8" key="1">
    <citation type="journal article" date="2015" name="Genome Biol. Evol.">
        <title>Phylogenomic analyses indicate that early fungi evolved digesting cell walls of algal ancestors of land plants.</title>
        <authorList>
            <person name="Chang Y."/>
            <person name="Wang S."/>
            <person name="Sekimoto S."/>
            <person name="Aerts A.L."/>
            <person name="Choi C."/>
            <person name="Clum A."/>
            <person name="LaButti K.M."/>
            <person name="Lindquist E.A."/>
            <person name="Yee Ngan C."/>
            <person name="Ohm R.A."/>
            <person name="Salamov A.A."/>
            <person name="Grigoriev I.V."/>
            <person name="Spatafora J.W."/>
            <person name="Berbee M.L."/>
        </authorList>
    </citation>
    <scope>NUCLEOTIDE SEQUENCE [LARGE SCALE GENOMIC DNA]</scope>
    <source>
        <strain evidence="7 8">NRRL 28638</strain>
    </source>
</reference>
<evidence type="ECO:0000256" key="3">
    <source>
        <dbReference type="ARBA" id="ARBA00023157"/>
    </source>
</evidence>
<dbReference type="GO" id="GO:0006401">
    <property type="term" value="P:RNA catabolic process"/>
    <property type="evidence" value="ECO:0007669"/>
    <property type="project" value="TreeGrafter"/>
</dbReference>
<keyword evidence="6" id="KW-0732">Signal</keyword>
<evidence type="ECO:0000256" key="1">
    <source>
        <dbReference type="ARBA" id="ARBA00007469"/>
    </source>
</evidence>
<dbReference type="InterPro" id="IPR018188">
    <property type="entry name" value="RNase_T2_His_AS_1"/>
</dbReference>
<dbReference type="GO" id="GO:0033897">
    <property type="term" value="F:ribonuclease T2 activity"/>
    <property type="evidence" value="ECO:0007669"/>
    <property type="project" value="UniProtKB-EC"/>
</dbReference>
<proteinExistence type="inferred from homology"/>
<dbReference type="AlphaFoldDB" id="A0A137P956"/>
<dbReference type="GO" id="GO:0005576">
    <property type="term" value="C:extracellular region"/>
    <property type="evidence" value="ECO:0007669"/>
    <property type="project" value="TreeGrafter"/>
</dbReference>
<protein>
    <recommendedName>
        <fullName evidence="2">ribonuclease T2</fullName>
        <ecNumber evidence="2">4.6.1.19</ecNumber>
    </recommendedName>
</protein>
<dbReference type="EC" id="4.6.1.19" evidence="2"/>
<name>A0A137P956_CONC2</name>
<dbReference type="Gene3D" id="3.90.730.10">
    <property type="entry name" value="Ribonuclease T2-like"/>
    <property type="match status" value="1"/>
</dbReference>
<dbReference type="OrthoDB" id="435754at2759"/>
<evidence type="ECO:0000313" key="7">
    <source>
        <dbReference type="EMBL" id="KXN71519.1"/>
    </source>
</evidence>